<evidence type="ECO:0000256" key="1">
    <source>
        <dbReference type="SAM" id="Coils"/>
    </source>
</evidence>
<organism evidence="2 3">
    <name type="scientific">Paramecium octaurelia</name>
    <dbReference type="NCBI Taxonomy" id="43137"/>
    <lineage>
        <taxon>Eukaryota</taxon>
        <taxon>Sar</taxon>
        <taxon>Alveolata</taxon>
        <taxon>Ciliophora</taxon>
        <taxon>Intramacronucleata</taxon>
        <taxon>Oligohymenophorea</taxon>
        <taxon>Peniculida</taxon>
        <taxon>Parameciidae</taxon>
        <taxon>Paramecium</taxon>
    </lineage>
</organism>
<dbReference type="Proteomes" id="UP000683925">
    <property type="component" value="Unassembled WGS sequence"/>
</dbReference>
<proteinExistence type="predicted"/>
<sequence length="60" mass="7217">MKKQSQKEEKRVEPKVGLLGTYDNLTREQLIEKLLVTEEILKKLYKENKELKEMLNKQQN</sequence>
<gene>
    <name evidence="2" type="ORF">POCTA_138.1.T1360127</name>
</gene>
<accession>A0A8S1XW86</accession>
<name>A0A8S1XW86_PAROT</name>
<feature type="coiled-coil region" evidence="1">
    <location>
        <begin position="27"/>
        <end position="54"/>
    </location>
</feature>
<dbReference type="AlphaFoldDB" id="A0A8S1XW86"/>
<keyword evidence="3" id="KW-1185">Reference proteome</keyword>
<protein>
    <submittedName>
        <fullName evidence="2">Uncharacterized protein</fullName>
    </submittedName>
</protein>
<evidence type="ECO:0000313" key="2">
    <source>
        <dbReference type="EMBL" id="CAD8205819.1"/>
    </source>
</evidence>
<comment type="caution">
    <text evidence="2">The sequence shown here is derived from an EMBL/GenBank/DDBJ whole genome shotgun (WGS) entry which is preliminary data.</text>
</comment>
<dbReference type="EMBL" id="CAJJDP010000137">
    <property type="protein sequence ID" value="CAD8205819.1"/>
    <property type="molecule type" value="Genomic_DNA"/>
</dbReference>
<reference evidence="2" key="1">
    <citation type="submission" date="2021-01" db="EMBL/GenBank/DDBJ databases">
        <authorList>
            <consortium name="Genoscope - CEA"/>
            <person name="William W."/>
        </authorList>
    </citation>
    <scope>NUCLEOTIDE SEQUENCE</scope>
</reference>
<dbReference type="OrthoDB" id="10376018at2759"/>
<keyword evidence="1" id="KW-0175">Coiled coil</keyword>
<evidence type="ECO:0000313" key="3">
    <source>
        <dbReference type="Proteomes" id="UP000683925"/>
    </source>
</evidence>